<evidence type="ECO:0000256" key="2">
    <source>
        <dbReference type="ARBA" id="ARBA00023004"/>
    </source>
</evidence>
<dbReference type="InterPro" id="IPR027443">
    <property type="entry name" value="IPNS-like_sf"/>
</dbReference>
<name>A0AA35YP68_LACSI</name>
<evidence type="ECO:0000313" key="4">
    <source>
        <dbReference type="EMBL" id="CAI9277688.1"/>
    </source>
</evidence>
<dbReference type="GO" id="GO:0046872">
    <property type="term" value="F:metal ion binding"/>
    <property type="evidence" value="ECO:0007669"/>
    <property type="project" value="UniProtKB-KW"/>
</dbReference>
<evidence type="ECO:0000313" key="5">
    <source>
        <dbReference type="Proteomes" id="UP001177003"/>
    </source>
</evidence>
<dbReference type="EMBL" id="OX465079">
    <property type="protein sequence ID" value="CAI9277688.1"/>
    <property type="molecule type" value="Genomic_DNA"/>
</dbReference>
<dbReference type="AlphaFoldDB" id="A0AA35YP68"/>
<accession>A0AA35YP68</accession>
<dbReference type="SUPFAM" id="SSF51197">
    <property type="entry name" value="Clavaminate synthase-like"/>
    <property type="match status" value="1"/>
</dbReference>
<feature type="domain" description="Non-haem dioxygenase N-terminal" evidence="3">
    <location>
        <begin position="124"/>
        <end position="182"/>
    </location>
</feature>
<protein>
    <recommendedName>
        <fullName evidence="3">Non-haem dioxygenase N-terminal domain-containing protein</fullName>
    </recommendedName>
</protein>
<sequence length="199" mass="22580">MLWYSIKSRQPSDVSAVWFGGVTFGFTLRTSGTWRVTRVYSASCLKAGKNSTSLKNNSASWLKIALDSASLFWDSAMLVLASGGDRVSGRSISILSFQSAVARPTEHSLSGINHVEIDGDLILQKEVVKEIHNAFGSWRFFEMVNHRVPISVIEEMKKGVLGFIEQENEVKQHWYTRDSNRKTRVMYNIFDFYFHSVTN</sequence>
<dbReference type="Pfam" id="PF14226">
    <property type="entry name" value="DIOX_N"/>
    <property type="match status" value="1"/>
</dbReference>
<dbReference type="InterPro" id="IPR026992">
    <property type="entry name" value="DIOX_N"/>
</dbReference>
<keyword evidence="1" id="KW-0479">Metal-binding</keyword>
<gene>
    <name evidence="4" type="ORF">LSALG_LOCUS17602</name>
</gene>
<reference evidence="4" key="1">
    <citation type="submission" date="2023-04" db="EMBL/GenBank/DDBJ databases">
        <authorList>
            <person name="Vijverberg K."/>
            <person name="Xiong W."/>
            <person name="Schranz E."/>
        </authorList>
    </citation>
    <scope>NUCLEOTIDE SEQUENCE</scope>
</reference>
<evidence type="ECO:0000256" key="1">
    <source>
        <dbReference type="ARBA" id="ARBA00022723"/>
    </source>
</evidence>
<dbReference type="Gene3D" id="2.60.120.330">
    <property type="entry name" value="B-lactam Antibiotic, Isopenicillin N Synthase, Chain"/>
    <property type="match status" value="1"/>
</dbReference>
<keyword evidence="5" id="KW-1185">Reference proteome</keyword>
<dbReference type="Proteomes" id="UP001177003">
    <property type="component" value="Chromosome 3"/>
</dbReference>
<organism evidence="4 5">
    <name type="scientific">Lactuca saligna</name>
    <name type="common">Willowleaf lettuce</name>
    <dbReference type="NCBI Taxonomy" id="75948"/>
    <lineage>
        <taxon>Eukaryota</taxon>
        <taxon>Viridiplantae</taxon>
        <taxon>Streptophyta</taxon>
        <taxon>Embryophyta</taxon>
        <taxon>Tracheophyta</taxon>
        <taxon>Spermatophyta</taxon>
        <taxon>Magnoliopsida</taxon>
        <taxon>eudicotyledons</taxon>
        <taxon>Gunneridae</taxon>
        <taxon>Pentapetalae</taxon>
        <taxon>asterids</taxon>
        <taxon>campanulids</taxon>
        <taxon>Asterales</taxon>
        <taxon>Asteraceae</taxon>
        <taxon>Cichorioideae</taxon>
        <taxon>Cichorieae</taxon>
        <taxon>Lactucinae</taxon>
        <taxon>Lactuca</taxon>
    </lineage>
</organism>
<keyword evidence="2" id="KW-0408">Iron</keyword>
<proteinExistence type="predicted"/>
<evidence type="ECO:0000259" key="3">
    <source>
        <dbReference type="Pfam" id="PF14226"/>
    </source>
</evidence>